<protein>
    <submittedName>
        <fullName evidence="1">Uncharacterized protein</fullName>
    </submittedName>
</protein>
<dbReference type="Proteomes" id="UP000729701">
    <property type="component" value="Unassembled WGS sequence"/>
</dbReference>
<dbReference type="EMBL" id="JAHHGZ010000003">
    <property type="protein sequence ID" value="MBW4666485.1"/>
    <property type="molecule type" value="Genomic_DNA"/>
</dbReference>
<sequence>MKKLIETIAIASTAYPELESFREALFKVIEIEDEPLRVALGFGSSFIEITSTKVEIVCGGDRVTVEELARIKSLADDLRSRLLLPYTEGTDEDYDVDKWVDGNPTMPDGIIGGWKPGSGGAAIDDEIASSSTTWSSYKITIELASHTHTIANVTGLQIALDGKVSNNDSRLSDARTPTAHSHAIANVTGLQTAIDGKLSIGVVGTVPPPGDELFWFEPANAIAPQPWVYKSANWYSSIVVTDFPVPVAGLSNVVMSKLIPLRVPRIYIENIYAQLRANGSGSSSTDYWEMRIRAYSRTGVATDLLIYNNQSQTIGSSKFSNTQPAIALENIAYLEFQVTRTGTASTINLTTSASIDLRYGR</sequence>
<reference evidence="1" key="2">
    <citation type="journal article" date="2022" name="Microbiol. Resour. Announc.">
        <title>Metagenome Sequencing to Explore Phylogenomics of Terrestrial Cyanobacteria.</title>
        <authorList>
            <person name="Ward R.D."/>
            <person name="Stajich J.E."/>
            <person name="Johansen J.R."/>
            <person name="Huntemann M."/>
            <person name="Clum A."/>
            <person name="Foster B."/>
            <person name="Foster B."/>
            <person name="Roux S."/>
            <person name="Palaniappan K."/>
            <person name="Varghese N."/>
            <person name="Mukherjee S."/>
            <person name="Reddy T.B.K."/>
            <person name="Daum C."/>
            <person name="Copeland A."/>
            <person name="Chen I.A."/>
            <person name="Ivanova N.N."/>
            <person name="Kyrpides N.C."/>
            <person name="Shapiro N."/>
            <person name="Eloe-Fadrosh E.A."/>
            <person name="Pietrasiak N."/>
        </authorList>
    </citation>
    <scope>NUCLEOTIDE SEQUENCE</scope>
    <source>
        <strain evidence="1">GSE-NOS-MK-12-04C</strain>
    </source>
</reference>
<evidence type="ECO:0000313" key="2">
    <source>
        <dbReference type="Proteomes" id="UP000729701"/>
    </source>
</evidence>
<evidence type="ECO:0000313" key="1">
    <source>
        <dbReference type="EMBL" id="MBW4666485.1"/>
    </source>
</evidence>
<dbReference type="AlphaFoldDB" id="A0A951QIF9"/>
<gene>
    <name evidence="1" type="ORF">KME60_03315</name>
</gene>
<organism evidence="1 2">
    <name type="scientific">Cyanomargarita calcarea GSE-NOS-MK-12-04C</name>
    <dbReference type="NCBI Taxonomy" id="2839659"/>
    <lineage>
        <taxon>Bacteria</taxon>
        <taxon>Bacillati</taxon>
        <taxon>Cyanobacteriota</taxon>
        <taxon>Cyanophyceae</taxon>
        <taxon>Nostocales</taxon>
        <taxon>Cyanomargaritaceae</taxon>
        <taxon>Cyanomargarita</taxon>
    </lineage>
</organism>
<proteinExistence type="predicted"/>
<reference evidence="1" key="1">
    <citation type="submission" date="2021-05" db="EMBL/GenBank/DDBJ databases">
        <authorList>
            <person name="Pietrasiak N."/>
            <person name="Ward R."/>
            <person name="Stajich J.E."/>
            <person name="Kurbessoian T."/>
        </authorList>
    </citation>
    <scope>NUCLEOTIDE SEQUENCE</scope>
    <source>
        <strain evidence="1">GSE-NOS-MK-12-04C</strain>
    </source>
</reference>
<name>A0A951QIF9_9CYAN</name>
<dbReference type="Pfam" id="PF12789">
    <property type="entry name" value="PTR"/>
    <property type="match status" value="1"/>
</dbReference>
<comment type="caution">
    <text evidence="1">The sequence shown here is derived from an EMBL/GenBank/DDBJ whole genome shotgun (WGS) entry which is preliminary data.</text>
</comment>
<accession>A0A951QIF9</accession>